<name>A0A7Y0ANZ2_9FLAO</name>
<dbReference type="Proteomes" id="UP000544054">
    <property type="component" value="Unassembled WGS sequence"/>
</dbReference>
<reference evidence="1 2" key="1">
    <citation type="submission" date="2020-04" db="EMBL/GenBank/DDBJ databases">
        <title>Chryseobacterium sp. RP-3-3 sp. nov., isolated from Jeju soil.</title>
        <authorList>
            <person name="Dahal R.H."/>
        </authorList>
    </citation>
    <scope>NUCLEOTIDE SEQUENCE [LARGE SCALE GENOMIC DNA]</scope>
    <source>
        <strain evidence="1 2">RP-3-3</strain>
    </source>
</reference>
<keyword evidence="2" id="KW-1185">Reference proteome</keyword>
<gene>
    <name evidence="1" type="ORF">HHL23_13605</name>
</gene>
<evidence type="ECO:0000313" key="2">
    <source>
        <dbReference type="Proteomes" id="UP000544054"/>
    </source>
</evidence>
<protein>
    <submittedName>
        <fullName evidence="1">Uncharacterized protein</fullName>
    </submittedName>
</protein>
<dbReference type="RefSeq" id="WP_169235341.1">
    <property type="nucleotide sequence ID" value="NZ_JABBGI010000016.1"/>
</dbReference>
<dbReference type="AlphaFoldDB" id="A0A7Y0ANZ2"/>
<accession>A0A7Y0ANZ2</accession>
<organism evidence="1 2">
    <name type="scientific">Chryseobacterium antibioticum</name>
    <dbReference type="NCBI Taxonomy" id="2728847"/>
    <lineage>
        <taxon>Bacteria</taxon>
        <taxon>Pseudomonadati</taxon>
        <taxon>Bacteroidota</taxon>
        <taxon>Flavobacteriia</taxon>
        <taxon>Flavobacteriales</taxon>
        <taxon>Weeksellaceae</taxon>
        <taxon>Chryseobacterium group</taxon>
        <taxon>Chryseobacterium</taxon>
    </lineage>
</organism>
<sequence length="96" mass="11250">MEALHLNPKEFPKLSQWGAEYLNEALERLVKTANPNKPEITEADKQWAATMLEMDLEAQHSQVCENESEEEDLMTAHNRMMLKKMKQENTPWAEDY</sequence>
<dbReference type="EMBL" id="JABBGI010000016">
    <property type="protein sequence ID" value="NML70823.1"/>
    <property type="molecule type" value="Genomic_DNA"/>
</dbReference>
<comment type="caution">
    <text evidence="1">The sequence shown here is derived from an EMBL/GenBank/DDBJ whole genome shotgun (WGS) entry which is preliminary data.</text>
</comment>
<evidence type="ECO:0000313" key="1">
    <source>
        <dbReference type="EMBL" id="NML70823.1"/>
    </source>
</evidence>
<proteinExistence type="predicted"/>